<dbReference type="RefSeq" id="WP_215337807.1">
    <property type="nucleotide sequence ID" value="NZ_JAGSGD010000001.1"/>
</dbReference>
<accession>A0A941CZC9</accession>
<dbReference type="InterPro" id="IPR037523">
    <property type="entry name" value="VOC_core"/>
</dbReference>
<dbReference type="AlphaFoldDB" id="A0A941CZC9"/>
<dbReference type="PANTHER" id="PTHR43048">
    <property type="entry name" value="METHYLMALONYL-COA EPIMERASE"/>
    <property type="match status" value="1"/>
</dbReference>
<feature type="domain" description="VOC" evidence="2">
    <location>
        <begin position="4"/>
        <end position="139"/>
    </location>
</feature>
<dbReference type="EMBL" id="JAGSGD010000001">
    <property type="protein sequence ID" value="MBR7618073.1"/>
    <property type="molecule type" value="Genomic_DNA"/>
</dbReference>
<dbReference type="PROSITE" id="PS51819">
    <property type="entry name" value="VOC"/>
    <property type="match status" value="2"/>
</dbReference>
<proteinExistence type="predicted"/>
<sequence>MITGLDHIALAVNDLDAAVAGYRALLGREPNWIGGDGGARHAWFQLPNMALDVITPHGEGAFGDTIRRHLAEHGEGIWALAFTVENAEAAQKLVGRRGLRGSVPGPTRSTHDDGRKRYWTTSALNAADTGGLNILLVDPPRSGEPWPLSPAIDSEASAVSELDHVVINTPNPDRALAVYGAKLGLDLRLDRSNEQWGVRQLFFRCGTAVVEMGASLKTPVSDAPDRFGGLAWRVTDADAVQARIAAAGFDVSEVRKGRKPGTRIFTARNVVGGVPTVLIQQNAETETA</sequence>
<comment type="caution">
    <text evidence="3">The sequence shown here is derived from an EMBL/GenBank/DDBJ whole genome shotgun (WGS) entry which is preliminary data.</text>
</comment>
<gene>
    <name evidence="3" type="ORF">JKL49_01625</name>
</gene>
<dbReference type="SUPFAM" id="SSF54593">
    <property type="entry name" value="Glyoxalase/Bleomycin resistance protein/Dihydroxybiphenyl dioxygenase"/>
    <property type="match status" value="1"/>
</dbReference>
<dbReference type="InterPro" id="IPR029068">
    <property type="entry name" value="Glyas_Bleomycin-R_OHBP_Dase"/>
</dbReference>
<dbReference type="InterPro" id="IPR051785">
    <property type="entry name" value="MMCE/EMCE_epimerase"/>
</dbReference>
<dbReference type="GO" id="GO:0046872">
    <property type="term" value="F:metal ion binding"/>
    <property type="evidence" value="ECO:0007669"/>
    <property type="project" value="UniProtKB-KW"/>
</dbReference>
<evidence type="ECO:0000256" key="1">
    <source>
        <dbReference type="ARBA" id="ARBA00022723"/>
    </source>
</evidence>
<dbReference type="Pfam" id="PF13669">
    <property type="entry name" value="Glyoxalase_4"/>
    <property type="match status" value="2"/>
</dbReference>
<evidence type="ECO:0000313" key="4">
    <source>
        <dbReference type="Proteomes" id="UP000622580"/>
    </source>
</evidence>
<evidence type="ECO:0000313" key="3">
    <source>
        <dbReference type="EMBL" id="MBR7618073.1"/>
    </source>
</evidence>
<dbReference type="Gene3D" id="3.10.180.10">
    <property type="entry name" value="2,3-Dihydroxybiphenyl 1,2-Dioxygenase, domain 1"/>
    <property type="match status" value="2"/>
</dbReference>
<evidence type="ECO:0000259" key="2">
    <source>
        <dbReference type="PROSITE" id="PS51819"/>
    </source>
</evidence>
<keyword evidence="1" id="KW-0479">Metal-binding</keyword>
<organism evidence="3 4">
    <name type="scientific">Phenylobacterium glaciei</name>
    <dbReference type="NCBI Taxonomy" id="2803784"/>
    <lineage>
        <taxon>Bacteria</taxon>
        <taxon>Pseudomonadati</taxon>
        <taxon>Pseudomonadota</taxon>
        <taxon>Alphaproteobacteria</taxon>
        <taxon>Caulobacterales</taxon>
        <taxon>Caulobacteraceae</taxon>
        <taxon>Phenylobacterium</taxon>
    </lineage>
</organism>
<dbReference type="Proteomes" id="UP000622580">
    <property type="component" value="Unassembled WGS sequence"/>
</dbReference>
<name>A0A941CZC9_9CAUL</name>
<reference evidence="3" key="1">
    <citation type="submission" date="2021-04" db="EMBL/GenBank/DDBJ databases">
        <title>Draft genome assembly of strain Phenylobacterium sp. 20VBR1 using MiniION and Illumina platforms.</title>
        <authorList>
            <person name="Thomas F.A."/>
            <person name="Krishnan K.P."/>
            <person name="Sinha R.K."/>
        </authorList>
    </citation>
    <scope>NUCLEOTIDE SEQUENCE</scope>
    <source>
        <strain evidence="3">20VBR1</strain>
    </source>
</reference>
<protein>
    <submittedName>
        <fullName evidence="3">VOC family protein</fullName>
    </submittedName>
</protein>
<feature type="domain" description="VOC" evidence="2">
    <location>
        <begin position="161"/>
        <end position="281"/>
    </location>
</feature>
<dbReference type="CDD" id="cd06587">
    <property type="entry name" value="VOC"/>
    <property type="match status" value="1"/>
</dbReference>
<dbReference type="GO" id="GO:0004493">
    <property type="term" value="F:methylmalonyl-CoA epimerase activity"/>
    <property type="evidence" value="ECO:0007669"/>
    <property type="project" value="TreeGrafter"/>
</dbReference>
<dbReference type="PANTHER" id="PTHR43048:SF3">
    <property type="entry name" value="METHYLMALONYL-COA EPIMERASE, MITOCHONDRIAL"/>
    <property type="match status" value="1"/>
</dbReference>
<keyword evidence="4" id="KW-1185">Reference proteome</keyword>
<dbReference type="GO" id="GO:0046491">
    <property type="term" value="P:L-methylmalonyl-CoA metabolic process"/>
    <property type="evidence" value="ECO:0007669"/>
    <property type="project" value="TreeGrafter"/>
</dbReference>